<evidence type="ECO:0000256" key="11">
    <source>
        <dbReference type="ARBA" id="ARBA00023170"/>
    </source>
</evidence>
<dbReference type="Proteomes" id="UP001153076">
    <property type="component" value="Unassembled WGS sequence"/>
</dbReference>
<dbReference type="SMART" id="SM00369">
    <property type="entry name" value="LRR_TYP"/>
    <property type="match status" value="8"/>
</dbReference>
<dbReference type="GO" id="GO:0005524">
    <property type="term" value="F:ATP binding"/>
    <property type="evidence" value="ECO:0007669"/>
    <property type="project" value="UniProtKB-KW"/>
</dbReference>
<dbReference type="Pfam" id="PF07714">
    <property type="entry name" value="PK_Tyr_Ser-Thr"/>
    <property type="match status" value="1"/>
</dbReference>
<evidence type="ECO:0000313" key="16">
    <source>
        <dbReference type="EMBL" id="KAJ8445167.1"/>
    </source>
</evidence>
<evidence type="ECO:0000256" key="2">
    <source>
        <dbReference type="ARBA" id="ARBA00022614"/>
    </source>
</evidence>
<evidence type="ECO:0000313" key="17">
    <source>
        <dbReference type="Proteomes" id="UP001153076"/>
    </source>
</evidence>
<dbReference type="InterPro" id="IPR003591">
    <property type="entry name" value="Leu-rich_rpt_typical-subtyp"/>
</dbReference>
<feature type="transmembrane region" description="Helical" evidence="13">
    <location>
        <begin position="615"/>
        <end position="638"/>
    </location>
</feature>
<dbReference type="Gene3D" id="3.80.10.10">
    <property type="entry name" value="Ribonuclease Inhibitor"/>
    <property type="match status" value="3"/>
</dbReference>
<dbReference type="SUPFAM" id="SSF52047">
    <property type="entry name" value="RNI-like"/>
    <property type="match status" value="1"/>
</dbReference>
<sequence length="964" mass="105049">MKKMGIILNNFRCALPLLFYLTVSLLSISVSSELSQSQKSTMLNLSKLLHNQTSMISWNTNSDPCSSWSGVTCSNVTTTISSVSMLSFSNLDLTNSSFLPLACQLDTLESIDVSKNMLTSIPDGFFTACRRIQGLKLVNFSFNHISGPLPSFSSGFTNLESLDLSYNLFSGSIGSQLSDLVSLKLLNLSFNAFSGSVPTKLGKSMVLEQLELSGNNFQESIPEQLADYKNLTVLDLSKNKLTGNVPSRIGQLSKLEILVLSDNSLSGEVPNFISRISTLKRFAANQNSFTGAIPSGISSFLKNLDLSYNNLSGSMPNDLLAQPNLQTVDLSYNKLKGSIPENVSSSLVRLRLGSNSLNGSISSFNCAQLQNLVYLELENNLLSGSIPTHLGSCWNLKLLSLGGNKFSGELPVELGNLKQLEVLSLQLNKFVGRIPHEITTLSHLSTLNISWNLLNGSIPPSISGLTKLAYLNLQGNHLSGVIPGNISDINSLIELQLGKNQLSGYIPPMPRNLQYALNLSSNLFKGRIPESLYPLNSLEILDLSNNRFSGEIPKFLSKMESLTTLLLNNNNLSGVAPSFSSNVNVHFAGNPLLVIPKSSPRSTPLSRRSERLPRVTITALIAAVTAGGLMAIIAIFLAKRLIFRANDLAVQPRDEDYPLSQPVETLILTANSIHKSNIDFTKAIETVANPLNLVLRTRFSSYFKVIMPSGLSYFVKKLNLSDKILQPGSLEKFGQKLRALGKVNSMNIMTPLAYMLAGDSAYLFYDMAFIGSLFDLLHGNCGVPLEWASRFSIAVGVAQGLTSLHGCLSGPILHFDLTSKTIMLKSPKQPQIGDIELYKVIDPSKSTSSLSAVAGSIGYIPPEYAYTMKVTMAGNVYSFGVILLELVTGKLAVSEGMELAKWVSRSWMQQQKWEQILDFSISQTSLAIRSQMLAVLKVALDCINASAEARPKMKSVLRMLLNAR</sequence>
<organism evidence="16 17">
    <name type="scientific">Carnegiea gigantea</name>
    <dbReference type="NCBI Taxonomy" id="171969"/>
    <lineage>
        <taxon>Eukaryota</taxon>
        <taxon>Viridiplantae</taxon>
        <taxon>Streptophyta</taxon>
        <taxon>Embryophyta</taxon>
        <taxon>Tracheophyta</taxon>
        <taxon>Spermatophyta</taxon>
        <taxon>Magnoliopsida</taxon>
        <taxon>eudicotyledons</taxon>
        <taxon>Gunneridae</taxon>
        <taxon>Pentapetalae</taxon>
        <taxon>Caryophyllales</taxon>
        <taxon>Cactineae</taxon>
        <taxon>Cactaceae</taxon>
        <taxon>Cactoideae</taxon>
        <taxon>Echinocereeae</taxon>
        <taxon>Carnegiea</taxon>
    </lineage>
</organism>
<dbReference type="Pfam" id="PF13855">
    <property type="entry name" value="LRR_8"/>
    <property type="match status" value="1"/>
</dbReference>
<keyword evidence="9 13" id="KW-1133">Transmembrane helix</keyword>
<dbReference type="PROSITE" id="PS50011">
    <property type="entry name" value="PROTEIN_KINASE_DOM"/>
    <property type="match status" value="1"/>
</dbReference>
<keyword evidence="12" id="KW-0325">Glycoprotein</keyword>
<dbReference type="PANTHER" id="PTHR48056">
    <property type="entry name" value="LRR RECEPTOR-LIKE SERINE/THREONINE-PROTEIN KINASE-RELATED"/>
    <property type="match status" value="1"/>
</dbReference>
<dbReference type="FunFam" id="1.10.510.10:FF:000388">
    <property type="entry name" value="Leucine-rich repeat receptor-like tyrosine-protein kinase PXC3"/>
    <property type="match status" value="1"/>
</dbReference>
<evidence type="ECO:0000256" key="8">
    <source>
        <dbReference type="ARBA" id="ARBA00022840"/>
    </source>
</evidence>
<dbReference type="InterPro" id="IPR000719">
    <property type="entry name" value="Prot_kinase_dom"/>
</dbReference>
<dbReference type="SUPFAM" id="SSF56112">
    <property type="entry name" value="Protein kinase-like (PK-like)"/>
    <property type="match status" value="1"/>
</dbReference>
<keyword evidence="7" id="KW-0547">Nucleotide-binding</keyword>
<evidence type="ECO:0000259" key="15">
    <source>
        <dbReference type="PROSITE" id="PS50011"/>
    </source>
</evidence>
<evidence type="ECO:0000256" key="12">
    <source>
        <dbReference type="ARBA" id="ARBA00023180"/>
    </source>
</evidence>
<accession>A0A9Q1QK28</accession>
<feature type="domain" description="Protein kinase" evidence="15">
    <location>
        <begin position="688"/>
        <end position="964"/>
    </location>
</feature>
<evidence type="ECO:0000256" key="4">
    <source>
        <dbReference type="ARBA" id="ARBA00022692"/>
    </source>
</evidence>
<dbReference type="InterPro" id="IPR001245">
    <property type="entry name" value="Ser-Thr/Tyr_kinase_cat_dom"/>
</dbReference>
<proteinExistence type="predicted"/>
<keyword evidence="4 13" id="KW-0812">Transmembrane</keyword>
<dbReference type="EMBL" id="JAKOGI010000080">
    <property type="protein sequence ID" value="KAJ8445167.1"/>
    <property type="molecule type" value="Genomic_DNA"/>
</dbReference>
<evidence type="ECO:0000256" key="3">
    <source>
        <dbReference type="ARBA" id="ARBA00022679"/>
    </source>
</evidence>
<comment type="subcellular location">
    <subcellularLocation>
        <location evidence="1">Membrane</location>
        <topology evidence="1">Single-pass type I membrane protein</topology>
    </subcellularLocation>
</comment>
<dbReference type="FunFam" id="3.80.10.10:FF:000041">
    <property type="entry name" value="LRR receptor-like serine/threonine-protein kinase ERECTA"/>
    <property type="match status" value="1"/>
</dbReference>
<dbReference type="Pfam" id="PF00560">
    <property type="entry name" value="LRR_1"/>
    <property type="match status" value="8"/>
</dbReference>
<dbReference type="AlphaFoldDB" id="A0A9Q1QK28"/>
<dbReference type="Gene3D" id="1.10.510.10">
    <property type="entry name" value="Transferase(Phosphotransferase) domain 1"/>
    <property type="match status" value="1"/>
</dbReference>
<dbReference type="GO" id="GO:0016020">
    <property type="term" value="C:membrane"/>
    <property type="evidence" value="ECO:0007669"/>
    <property type="project" value="UniProtKB-SubCell"/>
</dbReference>
<keyword evidence="17" id="KW-1185">Reference proteome</keyword>
<keyword evidence="2" id="KW-0433">Leucine-rich repeat</keyword>
<dbReference type="PRINTS" id="PR00019">
    <property type="entry name" value="LEURICHRPT"/>
</dbReference>
<evidence type="ECO:0000256" key="9">
    <source>
        <dbReference type="ARBA" id="ARBA00022989"/>
    </source>
</evidence>
<dbReference type="InterPro" id="IPR050647">
    <property type="entry name" value="Plant_LRR-RLKs"/>
</dbReference>
<dbReference type="Pfam" id="PF08263">
    <property type="entry name" value="LRRNT_2"/>
    <property type="match status" value="1"/>
</dbReference>
<dbReference type="FunFam" id="3.80.10.10:FF:000512">
    <property type="entry name" value="Leucine-rich repeat receptor-like serine/threonine-protein kinase BAM3"/>
    <property type="match status" value="1"/>
</dbReference>
<dbReference type="PANTHER" id="PTHR48056:SF17">
    <property type="entry name" value="LEUCINE-RICH REPEAT RECEPTOR PROTEIN KINASE EMS1"/>
    <property type="match status" value="1"/>
</dbReference>
<dbReference type="OrthoDB" id="4062651at2759"/>
<evidence type="ECO:0000256" key="1">
    <source>
        <dbReference type="ARBA" id="ARBA00004479"/>
    </source>
</evidence>
<dbReference type="InterPro" id="IPR013210">
    <property type="entry name" value="LRR_N_plant-typ"/>
</dbReference>
<dbReference type="SUPFAM" id="SSF52058">
    <property type="entry name" value="L domain-like"/>
    <property type="match status" value="1"/>
</dbReference>
<keyword evidence="8" id="KW-0067">ATP-binding</keyword>
<evidence type="ECO:0000256" key="14">
    <source>
        <dbReference type="SAM" id="SignalP"/>
    </source>
</evidence>
<keyword evidence="3" id="KW-0808">Transferase</keyword>
<protein>
    <recommendedName>
        <fullName evidence="15">Protein kinase domain-containing protein</fullName>
    </recommendedName>
</protein>
<evidence type="ECO:0000256" key="5">
    <source>
        <dbReference type="ARBA" id="ARBA00022729"/>
    </source>
</evidence>
<dbReference type="InterPro" id="IPR011009">
    <property type="entry name" value="Kinase-like_dom_sf"/>
</dbReference>
<reference evidence="16" key="1">
    <citation type="submission" date="2022-04" db="EMBL/GenBank/DDBJ databases">
        <title>Carnegiea gigantea Genome sequencing and assembly v2.</title>
        <authorList>
            <person name="Copetti D."/>
            <person name="Sanderson M.J."/>
            <person name="Burquez A."/>
            <person name="Wojciechowski M.F."/>
        </authorList>
    </citation>
    <scope>NUCLEOTIDE SEQUENCE</scope>
    <source>
        <strain evidence="16">SGP5-SGP5p</strain>
        <tissue evidence="16">Aerial part</tissue>
    </source>
</reference>
<keyword evidence="6" id="KW-0677">Repeat</keyword>
<evidence type="ECO:0000256" key="7">
    <source>
        <dbReference type="ARBA" id="ARBA00022741"/>
    </source>
</evidence>
<feature type="signal peptide" evidence="14">
    <location>
        <begin position="1"/>
        <end position="32"/>
    </location>
</feature>
<feature type="chain" id="PRO_5040361704" description="Protein kinase domain-containing protein" evidence="14">
    <location>
        <begin position="33"/>
        <end position="964"/>
    </location>
</feature>
<keyword evidence="5 14" id="KW-0732">Signal</keyword>
<comment type="caution">
    <text evidence="16">The sequence shown here is derived from an EMBL/GenBank/DDBJ whole genome shotgun (WGS) entry which is preliminary data.</text>
</comment>
<keyword evidence="10 13" id="KW-0472">Membrane</keyword>
<dbReference type="InterPro" id="IPR001611">
    <property type="entry name" value="Leu-rich_rpt"/>
</dbReference>
<evidence type="ECO:0000256" key="10">
    <source>
        <dbReference type="ARBA" id="ARBA00023136"/>
    </source>
</evidence>
<dbReference type="FunFam" id="3.80.10.10:FF:000095">
    <property type="entry name" value="LRR receptor-like serine/threonine-protein kinase GSO1"/>
    <property type="match status" value="1"/>
</dbReference>
<keyword evidence="11" id="KW-0675">Receptor</keyword>
<evidence type="ECO:0000256" key="13">
    <source>
        <dbReference type="SAM" id="Phobius"/>
    </source>
</evidence>
<dbReference type="InterPro" id="IPR032675">
    <property type="entry name" value="LRR_dom_sf"/>
</dbReference>
<gene>
    <name evidence="16" type="ORF">Cgig2_029539</name>
</gene>
<evidence type="ECO:0000256" key="6">
    <source>
        <dbReference type="ARBA" id="ARBA00022737"/>
    </source>
</evidence>
<dbReference type="SMART" id="SM00365">
    <property type="entry name" value="LRR_SD22"/>
    <property type="match status" value="5"/>
</dbReference>
<name>A0A9Q1QK28_9CARY</name>
<dbReference type="GO" id="GO:0004672">
    <property type="term" value="F:protein kinase activity"/>
    <property type="evidence" value="ECO:0007669"/>
    <property type="project" value="InterPro"/>
</dbReference>
<dbReference type="GO" id="GO:0033612">
    <property type="term" value="F:receptor serine/threonine kinase binding"/>
    <property type="evidence" value="ECO:0007669"/>
    <property type="project" value="TreeGrafter"/>
</dbReference>